<keyword evidence="3" id="KW-0805">Transcription regulation</keyword>
<dbReference type="InterPro" id="IPR015424">
    <property type="entry name" value="PyrdxlP-dep_Trfase"/>
</dbReference>
<proteinExistence type="inferred from homology"/>
<dbReference type="InterPro" id="IPR000524">
    <property type="entry name" value="Tscrpt_reg_HTH_GntR"/>
</dbReference>
<keyword evidence="5" id="KW-0804">Transcription</keyword>
<keyword evidence="8" id="KW-1185">Reference proteome</keyword>
<dbReference type="InterPro" id="IPR004839">
    <property type="entry name" value="Aminotransferase_I/II_large"/>
</dbReference>
<sequence length="489" mass="52989">MTTIALSDWLLARISREDGAPLHRQLHEALLAAVLEGELPAGRKLPSSRLLARELGVARNTVIDVYETLAAQGCLETRHGSGTYVADLSAERLAPPSPSAPEAAPPAPKLSARGEAVVKGARVFPRQWGAFMPGVPDVTEFPTRIWARLHNRHWNRAAPERLSYAPAGGLPALRVALAEHLRTARGVRCEPGQIVITTGIHQSIDLTARLLTDPGDTVWLEDPCYWGLRHSVQSLGLKLRPVLVDAEGLNWSGTRGPAPRFIVATPSHQYPLGMVMTLPRRQALLEQARTHGSWIVEDDYDSEFRYGTRPITSLQGLDRDGLVIYVGSLSKTLFPGLRLGYIVAPPGLASAFAEGVAELYREGQLQQQAMLADFIAEGHFAAHIRRMRGLYSRRRQALLEAIRAEFGETLPVMGDNAGLHLILGLPGLEDKAIAQASVEAGIATRPLSGYYHSPGAAQSGLLLGYACVKEEAIAPAFATLAEVLRKFGA</sequence>
<evidence type="ECO:0000256" key="4">
    <source>
        <dbReference type="ARBA" id="ARBA00023125"/>
    </source>
</evidence>
<reference evidence="7 8" key="1">
    <citation type="submission" date="2020-08" db="EMBL/GenBank/DDBJ databases">
        <title>Genomic Encyclopedia of Type Strains, Phase IV (KMG-IV): sequencing the most valuable type-strain genomes for metagenomic binning, comparative biology and taxonomic classification.</title>
        <authorList>
            <person name="Goeker M."/>
        </authorList>
    </citation>
    <scope>NUCLEOTIDE SEQUENCE [LARGE SCALE GENOMIC DNA]</scope>
    <source>
        <strain evidence="7 8">DSM 27026</strain>
    </source>
</reference>
<dbReference type="PANTHER" id="PTHR46577">
    <property type="entry name" value="HTH-TYPE TRANSCRIPTIONAL REGULATORY PROTEIN GABR"/>
    <property type="match status" value="1"/>
</dbReference>
<dbReference type="Proteomes" id="UP000553706">
    <property type="component" value="Unassembled WGS sequence"/>
</dbReference>
<dbReference type="InterPro" id="IPR015421">
    <property type="entry name" value="PyrdxlP-dep_Trfase_major"/>
</dbReference>
<keyword evidence="4" id="KW-0238">DNA-binding</keyword>
<comment type="similarity">
    <text evidence="1">In the C-terminal section; belongs to the class-I pyridoxal-phosphate-dependent aminotransferase family.</text>
</comment>
<dbReference type="RefSeq" id="WP_183265927.1">
    <property type="nucleotide sequence ID" value="NZ_JACHFJ010000003.1"/>
</dbReference>
<dbReference type="SUPFAM" id="SSF53383">
    <property type="entry name" value="PLP-dependent transferases"/>
    <property type="match status" value="1"/>
</dbReference>
<dbReference type="Gene3D" id="3.40.640.10">
    <property type="entry name" value="Type I PLP-dependent aspartate aminotransferase-like (Major domain)"/>
    <property type="match status" value="1"/>
</dbReference>
<feature type="domain" description="HTH gntR-type" evidence="6">
    <location>
        <begin position="20"/>
        <end position="88"/>
    </location>
</feature>
<dbReference type="PROSITE" id="PS50949">
    <property type="entry name" value="HTH_GNTR"/>
    <property type="match status" value="1"/>
</dbReference>
<name>A0A840VN85_9PROT</name>
<dbReference type="Pfam" id="PF00392">
    <property type="entry name" value="GntR"/>
    <property type="match status" value="1"/>
</dbReference>
<comment type="caution">
    <text evidence="7">The sequence shown here is derived from an EMBL/GenBank/DDBJ whole genome shotgun (WGS) entry which is preliminary data.</text>
</comment>
<dbReference type="CDD" id="cd00609">
    <property type="entry name" value="AAT_like"/>
    <property type="match status" value="1"/>
</dbReference>
<dbReference type="SMART" id="SM00345">
    <property type="entry name" value="HTH_GNTR"/>
    <property type="match status" value="1"/>
</dbReference>
<evidence type="ECO:0000313" key="8">
    <source>
        <dbReference type="Proteomes" id="UP000553706"/>
    </source>
</evidence>
<dbReference type="AlphaFoldDB" id="A0A840VN85"/>
<dbReference type="EMBL" id="JACHFJ010000003">
    <property type="protein sequence ID" value="MBB5372910.1"/>
    <property type="molecule type" value="Genomic_DNA"/>
</dbReference>
<evidence type="ECO:0000313" key="7">
    <source>
        <dbReference type="EMBL" id="MBB5372910.1"/>
    </source>
</evidence>
<dbReference type="SUPFAM" id="SSF46785">
    <property type="entry name" value="Winged helix' DNA-binding domain"/>
    <property type="match status" value="1"/>
</dbReference>
<dbReference type="InterPro" id="IPR036388">
    <property type="entry name" value="WH-like_DNA-bd_sf"/>
</dbReference>
<gene>
    <name evidence="7" type="ORF">HNP71_001161</name>
</gene>
<accession>A0A840VN85</accession>
<dbReference type="InterPro" id="IPR051446">
    <property type="entry name" value="HTH_trans_reg/aminotransferase"/>
</dbReference>
<evidence type="ECO:0000256" key="5">
    <source>
        <dbReference type="ARBA" id="ARBA00023163"/>
    </source>
</evidence>
<dbReference type="PANTHER" id="PTHR46577:SF1">
    <property type="entry name" value="HTH-TYPE TRANSCRIPTIONAL REGULATORY PROTEIN GABR"/>
    <property type="match status" value="1"/>
</dbReference>
<dbReference type="InterPro" id="IPR036390">
    <property type="entry name" value="WH_DNA-bd_sf"/>
</dbReference>
<dbReference type="Pfam" id="PF00155">
    <property type="entry name" value="Aminotran_1_2"/>
    <property type="match status" value="1"/>
</dbReference>
<dbReference type="GO" id="GO:0008483">
    <property type="term" value="F:transaminase activity"/>
    <property type="evidence" value="ECO:0007669"/>
    <property type="project" value="UniProtKB-KW"/>
</dbReference>
<dbReference type="GO" id="GO:0030170">
    <property type="term" value="F:pyridoxal phosphate binding"/>
    <property type="evidence" value="ECO:0007669"/>
    <property type="project" value="InterPro"/>
</dbReference>
<evidence type="ECO:0000259" key="6">
    <source>
        <dbReference type="PROSITE" id="PS50949"/>
    </source>
</evidence>
<evidence type="ECO:0000256" key="1">
    <source>
        <dbReference type="ARBA" id="ARBA00005384"/>
    </source>
</evidence>
<dbReference type="GO" id="GO:0003700">
    <property type="term" value="F:DNA-binding transcription factor activity"/>
    <property type="evidence" value="ECO:0007669"/>
    <property type="project" value="InterPro"/>
</dbReference>
<evidence type="ECO:0000256" key="2">
    <source>
        <dbReference type="ARBA" id="ARBA00022898"/>
    </source>
</evidence>
<evidence type="ECO:0000256" key="3">
    <source>
        <dbReference type="ARBA" id="ARBA00023015"/>
    </source>
</evidence>
<organism evidence="7 8">
    <name type="scientific">Acidocella aromatica</name>
    <dbReference type="NCBI Taxonomy" id="1303579"/>
    <lineage>
        <taxon>Bacteria</taxon>
        <taxon>Pseudomonadati</taxon>
        <taxon>Pseudomonadota</taxon>
        <taxon>Alphaproteobacteria</taxon>
        <taxon>Acetobacterales</taxon>
        <taxon>Acidocellaceae</taxon>
        <taxon>Acidocella</taxon>
    </lineage>
</organism>
<keyword evidence="2" id="KW-0663">Pyridoxal phosphate</keyword>
<keyword evidence="7" id="KW-0032">Aminotransferase</keyword>
<dbReference type="CDD" id="cd07377">
    <property type="entry name" value="WHTH_GntR"/>
    <property type="match status" value="1"/>
</dbReference>
<dbReference type="GO" id="GO:0003677">
    <property type="term" value="F:DNA binding"/>
    <property type="evidence" value="ECO:0007669"/>
    <property type="project" value="UniProtKB-KW"/>
</dbReference>
<dbReference type="Gene3D" id="1.10.10.10">
    <property type="entry name" value="Winged helix-like DNA-binding domain superfamily/Winged helix DNA-binding domain"/>
    <property type="match status" value="1"/>
</dbReference>
<keyword evidence="7" id="KW-0808">Transferase</keyword>
<protein>
    <submittedName>
        <fullName evidence="7">GntR family transcriptional regulator/MocR family aminotransferase</fullName>
    </submittedName>
</protein>